<dbReference type="Proteomes" id="UP000002318">
    <property type="component" value="Chromosome"/>
</dbReference>
<sequence length="345" mass="37546">MKRRKTSIFLFITLLFAYLLLFGRAIEPRLSGVPVWSRVVAGQSGGGGHTGDDALSFATADHFGYVTEEGKLLFFSSGKERLAMNKRGFSYGGRMYDAGGTAAGIVPAGWLPFFTAQGSYLVASDRLAIEEVSLSGQVLWVKKVPSLITAFSDTPDRRILGTLNGDTYLLDSKGSLLSRFAPEASGVPVVYGVAVSDASDRLALVRGIEPQKLSLYEKVEDQWQLRSEWKLPGVLLRQTSVQFLRDGSLLRLDRGASLLTMDLLSGSVSRYNLTGRYLGSRELSGLSMSAVLVGGSEGRLSLFDDKGLSFLEIGMKGPVFWFGKTGHGLLIGYQDRLASLSFERK</sequence>
<dbReference type="SUPFAM" id="SSF63829">
    <property type="entry name" value="Calcium-dependent phosphotriesterase"/>
    <property type="match status" value="1"/>
</dbReference>
<name>E1R5P9_SEDSS</name>
<protein>
    <submittedName>
        <fullName evidence="1">Uncharacterized protein</fullName>
    </submittedName>
</protein>
<proteinExistence type="predicted"/>
<gene>
    <name evidence="1" type="ordered locus">Spirs_1537</name>
</gene>
<organism evidence="1 2">
    <name type="scientific">Sediminispirochaeta smaragdinae (strain DSM 11293 / JCM 15392 / SEBR 4228)</name>
    <name type="common">Spirochaeta smaragdinae</name>
    <dbReference type="NCBI Taxonomy" id="573413"/>
    <lineage>
        <taxon>Bacteria</taxon>
        <taxon>Pseudomonadati</taxon>
        <taxon>Spirochaetota</taxon>
        <taxon>Spirochaetia</taxon>
        <taxon>Spirochaetales</taxon>
        <taxon>Spirochaetaceae</taxon>
        <taxon>Sediminispirochaeta</taxon>
    </lineage>
</organism>
<evidence type="ECO:0000313" key="2">
    <source>
        <dbReference type="Proteomes" id="UP000002318"/>
    </source>
</evidence>
<dbReference type="eggNOG" id="ENOG502ZG03">
    <property type="taxonomic scope" value="Bacteria"/>
</dbReference>
<dbReference type="AlphaFoldDB" id="E1R5P9"/>
<dbReference type="HOGENOM" id="CLU_803884_0_0_12"/>
<reference evidence="1 2" key="1">
    <citation type="journal article" date="2010" name="Stand. Genomic Sci.">
        <title>Complete genome sequence of Spirochaeta smaragdinae type strain (SEBR 4228).</title>
        <authorList>
            <person name="Mavromatis K."/>
            <person name="Yasawong M."/>
            <person name="Chertkov O."/>
            <person name="Lapidus A."/>
            <person name="Lucas S."/>
            <person name="Nolan M."/>
            <person name="Del Rio T.G."/>
            <person name="Tice H."/>
            <person name="Cheng J.F."/>
            <person name="Pitluck S."/>
            <person name="Liolios K."/>
            <person name="Ivanova N."/>
            <person name="Tapia R."/>
            <person name="Han C."/>
            <person name="Bruce D."/>
            <person name="Goodwin L."/>
            <person name="Pati A."/>
            <person name="Chen A."/>
            <person name="Palaniappan K."/>
            <person name="Land M."/>
            <person name="Hauser L."/>
            <person name="Chang Y.J."/>
            <person name="Jeffries C.D."/>
            <person name="Detter J.C."/>
            <person name="Rohde M."/>
            <person name="Brambilla E."/>
            <person name="Spring S."/>
            <person name="Goker M."/>
            <person name="Sikorski J."/>
            <person name="Woyke T."/>
            <person name="Bristow J."/>
            <person name="Eisen J.A."/>
            <person name="Markowitz V."/>
            <person name="Hugenholtz P."/>
            <person name="Klenk H.P."/>
            <person name="Kyrpides N.C."/>
        </authorList>
    </citation>
    <scope>NUCLEOTIDE SEQUENCE [LARGE SCALE GENOMIC DNA]</scope>
    <source>
        <strain evidence="2">DSM 11293 / JCM 15392 / SEBR 4228</strain>
    </source>
</reference>
<dbReference type="KEGG" id="ssm:Spirs_1537"/>
<evidence type="ECO:0000313" key="1">
    <source>
        <dbReference type="EMBL" id="ADK80664.1"/>
    </source>
</evidence>
<keyword evidence="2" id="KW-1185">Reference proteome</keyword>
<dbReference type="STRING" id="573413.Spirs_1537"/>
<dbReference type="RefSeq" id="WP_013254128.1">
    <property type="nucleotide sequence ID" value="NC_014364.1"/>
</dbReference>
<dbReference type="EMBL" id="CP002116">
    <property type="protein sequence ID" value="ADK80664.1"/>
    <property type="molecule type" value="Genomic_DNA"/>
</dbReference>
<accession>E1R5P9</accession>
<dbReference type="OrthoDB" id="9817981at2"/>